<proteinExistence type="predicted"/>
<feature type="non-terminal residue" evidence="1">
    <location>
        <position position="136"/>
    </location>
</feature>
<name>A0A0F9IZG4_9ZZZZ</name>
<sequence>MIKPFLGTLSQAQTITAADEDSEDVMQIVADDYNNITDVWWVVDTNVIAAGDSADTFKFALVVSQESTLDTNKEVCAVEITGIADKRLAEAGRHIIAINVGKQLKDMLDEDGSDFPFIGMVNVLSAGATISIDAVL</sequence>
<comment type="caution">
    <text evidence="1">The sequence shown here is derived from an EMBL/GenBank/DDBJ whole genome shotgun (WGS) entry which is preliminary data.</text>
</comment>
<dbReference type="EMBL" id="LAZR01019471">
    <property type="protein sequence ID" value="KKL92412.1"/>
    <property type="molecule type" value="Genomic_DNA"/>
</dbReference>
<accession>A0A0F9IZG4</accession>
<gene>
    <name evidence="1" type="ORF">LCGC14_1884970</name>
</gene>
<dbReference type="AlphaFoldDB" id="A0A0F9IZG4"/>
<reference evidence="1" key="1">
    <citation type="journal article" date="2015" name="Nature">
        <title>Complex archaea that bridge the gap between prokaryotes and eukaryotes.</title>
        <authorList>
            <person name="Spang A."/>
            <person name="Saw J.H."/>
            <person name="Jorgensen S.L."/>
            <person name="Zaremba-Niedzwiedzka K."/>
            <person name="Martijn J."/>
            <person name="Lind A.E."/>
            <person name="van Eijk R."/>
            <person name="Schleper C."/>
            <person name="Guy L."/>
            <person name="Ettema T.J."/>
        </authorList>
    </citation>
    <scope>NUCLEOTIDE SEQUENCE</scope>
</reference>
<dbReference type="Gene3D" id="2.60.120.1110">
    <property type="match status" value="1"/>
</dbReference>
<organism evidence="1">
    <name type="scientific">marine sediment metagenome</name>
    <dbReference type="NCBI Taxonomy" id="412755"/>
    <lineage>
        <taxon>unclassified sequences</taxon>
        <taxon>metagenomes</taxon>
        <taxon>ecological metagenomes</taxon>
    </lineage>
</organism>
<protein>
    <submittedName>
        <fullName evidence="1">Uncharacterized protein</fullName>
    </submittedName>
</protein>
<evidence type="ECO:0000313" key="1">
    <source>
        <dbReference type="EMBL" id="KKL92412.1"/>
    </source>
</evidence>